<dbReference type="EMBL" id="MU273796">
    <property type="protein sequence ID" value="KAI0028070.1"/>
    <property type="molecule type" value="Genomic_DNA"/>
</dbReference>
<reference evidence="1" key="2">
    <citation type="journal article" date="2022" name="New Phytol.">
        <title>Evolutionary transition to the ectomycorrhizal habit in the genomes of a hyperdiverse lineage of mushroom-forming fungi.</title>
        <authorList>
            <person name="Looney B."/>
            <person name="Miyauchi S."/>
            <person name="Morin E."/>
            <person name="Drula E."/>
            <person name="Courty P.E."/>
            <person name="Kohler A."/>
            <person name="Kuo A."/>
            <person name="LaButti K."/>
            <person name="Pangilinan J."/>
            <person name="Lipzen A."/>
            <person name="Riley R."/>
            <person name="Andreopoulos W."/>
            <person name="He G."/>
            <person name="Johnson J."/>
            <person name="Nolan M."/>
            <person name="Tritt A."/>
            <person name="Barry K.W."/>
            <person name="Grigoriev I.V."/>
            <person name="Nagy L.G."/>
            <person name="Hibbett D."/>
            <person name="Henrissat B."/>
            <person name="Matheny P.B."/>
            <person name="Labbe J."/>
            <person name="Martin F.M."/>
        </authorList>
    </citation>
    <scope>NUCLEOTIDE SEQUENCE</scope>
    <source>
        <strain evidence="1">EC-137</strain>
    </source>
</reference>
<reference evidence="1" key="1">
    <citation type="submission" date="2021-02" db="EMBL/GenBank/DDBJ databases">
        <authorList>
            <consortium name="DOE Joint Genome Institute"/>
            <person name="Ahrendt S."/>
            <person name="Looney B.P."/>
            <person name="Miyauchi S."/>
            <person name="Morin E."/>
            <person name="Drula E."/>
            <person name="Courty P.E."/>
            <person name="Chicoki N."/>
            <person name="Fauchery L."/>
            <person name="Kohler A."/>
            <person name="Kuo A."/>
            <person name="Labutti K."/>
            <person name="Pangilinan J."/>
            <person name="Lipzen A."/>
            <person name="Riley R."/>
            <person name="Andreopoulos W."/>
            <person name="He G."/>
            <person name="Johnson J."/>
            <person name="Barry K.W."/>
            <person name="Grigoriev I.V."/>
            <person name="Nagy L."/>
            <person name="Hibbett D."/>
            <person name="Henrissat B."/>
            <person name="Matheny P.B."/>
            <person name="Labbe J."/>
            <person name="Martin F."/>
        </authorList>
    </citation>
    <scope>NUCLEOTIDE SEQUENCE</scope>
    <source>
        <strain evidence="1">EC-137</strain>
    </source>
</reference>
<gene>
    <name evidence="1" type="ORF">K488DRAFT_35741</name>
</gene>
<feature type="non-terminal residue" evidence="1">
    <location>
        <position position="1"/>
    </location>
</feature>
<evidence type="ECO:0000313" key="1">
    <source>
        <dbReference type="EMBL" id="KAI0028070.1"/>
    </source>
</evidence>
<evidence type="ECO:0000313" key="2">
    <source>
        <dbReference type="Proteomes" id="UP000814128"/>
    </source>
</evidence>
<keyword evidence="2" id="KW-1185">Reference proteome</keyword>
<feature type="non-terminal residue" evidence="1">
    <location>
        <position position="182"/>
    </location>
</feature>
<accession>A0ACB8Q8D2</accession>
<organism evidence="1 2">
    <name type="scientific">Vararia minispora EC-137</name>
    <dbReference type="NCBI Taxonomy" id="1314806"/>
    <lineage>
        <taxon>Eukaryota</taxon>
        <taxon>Fungi</taxon>
        <taxon>Dikarya</taxon>
        <taxon>Basidiomycota</taxon>
        <taxon>Agaricomycotina</taxon>
        <taxon>Agaricomycetes</taxon>
        <taxon>Russulales</taxon>
        <taxon>Lachnocladiaceae</taxon>
        <taxon>Vararia</taxon>
    </lineage>
</organism>
<protein>
    <submittedName>
        <fullName evidence="1">Uncharacterized protein</fullName>
    </submittedName>
</protein>
<dbReference type="Proteomes" id="UP000814128">
    <property type="component" value="Unassembled WGS sequence"/>
</dbReference>
<comment type="caution">
    <text evidence="1">The sequence shown here is derived from an EMBL/GenBank/DDBJ whole genome shotgun (WGS) entry which is preliminary data.</text>
</comment>
<proteinExistence type="predicted"/>
<name>A0ACB8Q8D2_9AGAM</name>
<sequence length="182" mass="20643">PFDQGSGDIVLRSCDQVDFYLYQWTLSSASPFFQTMFSLPQNQNDPSSRSPEGCPIVDMAEDTPTIRMLLQFCYPRTLCPKPTLDSVADLKRCLTLGNKFDIDIIRVAAQKSLMRLAQSQPETAYFIAWSFQMRDAVLSSAQASVHHPFLLQETEEMSEVPALALARLYRFRTDCNDRLSSL</sequence>